<dbReference type="AlphaFoldDB" id="A0A838CNU2"/>
<protein>
    <submittedName>
        <fullName evidence="2">Cell division protein FtsA</fullName>
    </submittedName>
</protein>
<dbReference type="InterPro" id="IPR003494">
    <property type="entry name" value="SHS2_FtsA"/>
</dbReference>
<comment type="caution">
    <text evidence="2">The sequence shown here is derived from an EMBL/GenBank/DDBJ whole genome shotgun (WGS) entry which is preliminary data.</text>
</comment>
<dbReference type="SMART" id="SM00842">
    <property type="entry name" value="FtsA"/>
    <property type="match status" value="1"/>
</dbReference>
<name>A0A838CNU2_9BACI</name>
<sequence length="718" mass="78911">MDEKIFALDIGTRSVVGIIMKKNGSSYRVADMITKEHEERSMLDGQIHDVLSVSKVIEDVKQELEERHGELTKVCVAAAGRALRTHRTSIKRAIHNHPLMTYDDVSHLELSAVQQAQYEMALDATDTKSTDYYCVGYSVLHYYLDDQPIGSLIDQQGNEATIEIIATFLPKVVVESLISALQRAGLQMDALTLEPIAAIQVLIPPSMRRLNVALVDIGAGTSDIAITDEGTVTAYGMVPVAGDEITEAISDAYLLDFPLAEAAKRQVSEQGQAMMTDILGFETEVSYETLVGQIEPSIDLLANRIGDEILLMNGKAPKAVMLVGGGSQTPDLTKRLAKKLNLPENRVAIRGIDAIQGLEDKDHLPQGPDFVTPVGIAIAAKQNPVHYISVEVNSRAIRLFDMKSLTVGDSLLSAGIDLSHLYGKPGQAYMITVNGSTIPLKGSFGTRPSLTLNNEQATLETPIQHGDSVQVQQGMDGSPPTVTAEDLIGDMTTLDIIFNERRYSLSAPAVLINGKIANREQCIRDHDQVEHLELKTIGDLKKLLQKLGDQELDSSSSPSLWVNGSSFPWPYDVNTILRNGSTADLTTLIQDGDSIHTKPQDKASYAELLQLLGFEVKEKVDVFFEGQPIELNKQRIRVKRGEEELSGDDCIGPGEQVTTEDVDHKPFIFQDVFRYVDIELSQVPRPFELYRNGKQTSFHEPIHPGDRLKIAAPQRVDS</sequence>
<evidence type="ECO:0000313" key="3">
    <source>
        <dbReference type="Proteomes" id="UP000571017"/>
    </source>
</evidence>
<gene>
    <name evidence="2" type="ORF">H0266_00175</name>
</gene>
<evidence type="ECO:0000259" key="1">
    <source>
        <dbReference type="SMART" id="SM00842"/>
    </source>
</evidence>
<dbReference type="Proteomes" id="UP000571017">
    <property type="component" value="Unassembled WGS sequence"/>
</dbReference>
<keyword evidence="3" id="KW-1185">Reference proteome</keyword>
<dbReference type="CDD" id="cd24004">
    <property type="entry name" value="ASKHA_NBD_PilM-like"/>
    <property type="match status" value="1"/>
</dbReference>
<keyword evidence="2" id="KW-0131">Cell cycle</keyword>
<organism evidence="2 3">
    <name type="scientific">Halobacillus locisalis</name>
    <dbReference type="NCBI Taxonomy" id="220753"/>
    <lineage>
        <taxon>Bacteria</taxon>
        <taxon>Bacillati</taxon>
        <taxon>Bacillota</taxon>
        <taxon>Bacilli</taxon>
        <taxon>Bacillales</taxon>
        <taxon>Bacillaceae</taxon>
        <taxon>Halobacillus</taxon>
    </lineage>
</organism>
<evidence type="ECO:0000313" key="2">
    <source>
        <dbReference type="EMBL" id="MBA2173306.1"/>
    </source>
</evidence>
<accession>A0A838CNU2</accession>
<dbReference type="PANTHER" id="PTHR32432">
    <property type="entry name" value="CELL DIVISION PROTEIN FTSA-RELATED"/>
    <property type="match status" value="1"/>
</dbReference>
<dbReference type="Gene3D" id="3.30.420.40">
    <property type="match status" value="2"/>
</dbReference>
<dbReference type="InterPro" id="IPR043129">
    <property type="entry name" value="ATPase_NBD"/>
</dbReference>
<dbReference type="EMBL" id="JACEFG010000001">
    <property type="protein sequence ID" value="MBA2173306.1"/>
    <property type="molecule type" value="Genomic_DNA"/>
</dbReference>
<dbReference type="InterPro" id="IPR050696">
    <property type="entry name" value="FtsA/MreB"/>
</dbReference>
<dbReference type="GO" id="GO:0051301">
    <property type="term" value="P:cell division"/>
    <property type="evidence" value="ECO:0007669"/>
    <property type="project" value="UniProtKB-KW"/>
</dbReference>
<feature type="domain" description="SHS2" evidence="1">
    <location>
        <begin position="5"/>
        <end position="202"/>
    </location>
</feature>
<dbReference type="Pfam" id="PF14450">
    <property type="entry name" value="FtsA"/>
    <property type="match status" value="1"/>
</dbReference>
<dbReference type="SUPFAM" id="SSF53067">
    <property type="entry name" value="Actin-like ATPase domain"/>
    <property type="match status" value="2"/>
</dbReference>
<proteinExistence type="predicted"/>
<dbReference type="PANTHER" id="PTHR32432:SF3">
    <property type="entry name" value="ETHANOLAMINE UTILIZATION PROTEIN EUTJ"/>
    <property type="match status" value="1"/>
</dbReference>
<keyword evidence="2" id="KW-0132">Cell division</keyword>
<reference evidence="2 3" key="1">
    <citation type="journal article" date="2004" name="Extremophiles">
        <title>Halobacillus locisalis sp. nov., a halophilic bacterium isolated from a marine solar saltern of the Yellow Sea in Korea.</title>
        <authorList>
            <person name="Yoon J.H."/>
            <person name="Kang K.H."/>
            <person name="Oh T.K."/>
            <person name="Park Y.H."/>
        </authorList>
    </citation>
    <scope>NUCLEOTIDE SEQUENCE [LARGE SCALE GENOMIC DNA]</scope>
    <source>
        <strain evidence="2 3">KCTC 3788</strain>
    </source>
</reference>
<dbReference type="RefSeq" id="WP_181470378.1">
    <property type="nucleotide sequence ID" value="NZ_JACEFG010000001.1"/>
</dbReference>